<dbReference type="Proteomes" id="UP000268007">
    <property type="component" value="Unassembled WGS sequence"/>
</dbReference>
<dbReference type="EMBL" id="RBKU01000001">
    <property type="protein sequence ID" value="RKR84769.1"/>
    <property type="molecule type" value="Genomic_DNA"/>
</dbReference>
<protein>
    <submittedName>
        <fullName evidence="2">Uncharacterized protein DUF4348</fullName>
    </submittedName>
</protein>
<feature type="signal peptide" evidence="1">
    <location>
        <begin position="1"/>
        <end position="21"/>
    </location>
</feature>
<sequence>MPKLFKTAALFGFALLITTLACVQKPQHQMVNAIPKKITEPADKNFETFYKHFERDSVFQLSRIIFPVKLTITYDDDTHTIKLIKKADWKYFNTLDSKAEKYIVQTKHLNSTQYKTIINIEDTGYDMEYRFINKGSKWWLAGIEDNGD</sequence>
<dbReference type="InterPro" id="IPR025590">
    <property type="entry name" value="DUF4348"/>
</dbReference>
<keyword evidence="3" id="KW-1185">Reference proteome</keyword>
<evidence type="ECO:0000256" key="1">
    <source>
        <dbReference type="SAM" id="SignalP"/>
    </source>
</evidence>
<dbReference type="RefSeq" id="WP_162847164.1">
    <property type="nucleotide sequence ID" value="NZ_RBKU01000001.1"/>
</dbReference>
<dbReference type="AlphaFoldDB" id="A0A495J9N2"/>
<feature type="chain" id="PRO_5019745838" evidence="1">
    <location>
        <begin position="22"/>
        <end position="148"/>
    </location>
</feature>
<reference evidence="2 3" key="1">
    <citation type="submission" date="2018-10" db="EMBL/GenBank/DDBJ databases">
        <title>Genomic Encyclopedia of Archaeal and Bacterial Type Strains, Phase II (KMG-II): from individual species to whole genera.</title>
        <authorList>
            <person name="Goeker M."/>
        </authorList>
    </citation>
    <scope>NUCLEOTIDE SEQUENCE [LARGE SCALE GENOMIC DNA]</scope>
    <source>
        <strain evidence="2 3">DSM 18602</strain>
    </source>
</reference>
<keyword evidence="1" id="KW-0732">Signal</keyword>
<comment type="caution">
    <text evidence="2">The sequence shown here is derived from an EMBL/GenBank/DDBJ whole genome shotgun (WGS) entry which is preliminary data.</text>
</comment>
<organism evidence="2 3">
    <name type="scientific">Mucilaginibacter gracilis</name>
    <dbReference type="NCBI Taxonomy" id="423350"/>
    <lineage>
        <taxon>Bacteria</taxon>
        <taxon>Pseudomonadati</taxon>
        <taxon>Bacteroidota</taxon>
        <taxon>Sphingobacteriia</taxon>
        <taxon>Sphingobacteriales</taxon>
        <taxon>Sphingobacteriaceae</taxon>
        <taxon>Mucilaginibacter</taxon>
    </lineage>
</organism>
<dbReference type="PROSITE" id="PS51257">
    <property type="entry name" value="PROKAR_LIPOPROTEIN"/>
    <property type="match status" value="1"/>
</dbReference>
<gene>
    <name evidence="2" type="ORF">BDD43_5021</name>
</gene>
<proteinExistence type="predicted"/>
<accession>A0A495J9N2</accession>
<dbReference type="Pfam" id="PF14254">
    <property type="entry name" value="DUF4348"/>
    <property type="match status" value="1"/>
</dbReference>
<evidence type="ECO:0000313" key="3">
    <source>
        <dbReference type="Proteomes" id="UP000268007"/>
    </source>
</evidence>
<name>A0A495J9N2_9SPHI</name>
<evidence type="ECO:0000313" key="2">
    <source>
        <dbReference type="EMBL" id="RKR84769.1"/>
    </source>
</evidence>
<dbReference type="Gene3D" id="3.10.450.410">
    <property type="match status" value="1"/>
</dbReference>